<evidence type="ECO:0000259" key="2">
    <source>
        <dbReference type="Pfam" id="PF07790"/>
    </source>
</evidence>
<name>E1RFY7_METP4</name>
<gene>
    <name evidence="3" type="ordered locus">Mpet_0365</name>
</gene>
<dbReference type="KEGG" id="mpi:Mpet_0365"/>
<keyword evidence="1" id="KW-0472">Membrane</keyword>
<dbReference type="EMBL" id="CP002117">
    <property type="protein sequence ID" value="ADN35139.1"/>
    <property type="molecule type" value="Genomic_DNA"/>
</dbReference>
<sequence>MNILPEDKESGVSPVIGVMLMLVVTIIIAAVVSGFAGGLTDSSTDTPVATFEFKVYSAYVIASTHGDVEPYVEATMKGGEAIDTADLKIVSYHEDENGTLSSYEFTKSAVTRPAHYTPNAFLSFTGTSTDNFFGETGCYWHTGEKFTGGPEYLLNVASPQAGDKIEINMIYEPANTIIWSDEVTVI</sequence>
<dbReference type="InterPro" id="IPR012859">
    <property type="entry name" value="Pilin_N_archaeal"/>
</dbReference>
<dbReference type="OrthoDB" id="118020at2157"/>
<evidence type="ECO:0000313" key="4">
    <source>
        <dbReference type="Proteomes" id="UP000006565"/>
    </source>
</evidence>
<dbReference type="AlphaFoldDB" id="E1RFY7"/>
<evidence type="ECO:0000313" key="3">
    <source>
        <dbReference type="EMBL" id="ADN35139.1"/>
    </source>
</evidence>
<reference evidence="3 4" key="1">
    <citation type="journal article" date="2010" name="Stand. Genomic Sci.">
        <title>Complete genome sequence of Methanoplanus petrolearius type strain (SEBR 4847).</title>
        <authorList>
            <person name="Brambilla E."/>
            <person name="Djao O.D."/>
            <person name="Daligault H."/>
            <person name="Lapidus A."/>
            <person name="Lucas S."/>
            <person name="Hammon N."/>
            <person name="Nolan M."/>
            <person name="Tice H."/>
            <person name="Cheng J.F."/>
            <person name="Han C."/>
            <person name="Tapia R."/>
            <person name="Goodwin L."/>
            <person name="Pitluck S."/>
            <person name="Liolios K."/>
            <person name="Ivanova N."/>
            <person name="Mavromatis K."/>
            <person name="Mikhailova N."/>
            <person name="Pati A."/>
            <person name="Chen A."/>
            <person name="Palaniappan K."/>
            <person name="Land M."/>
            <person name="Hauser L."/>
            <person name="Chang Y.J."/>
            <person name="Jeffries C.D."/>
            <person name="Rohde M."/>
            <person name="Spring S."/>
            <person name="Sikorski J."/>
            <person name="Goker M."/>
            <person name="Woyke T."/>
            <person name="Bristow J."/>
            <person name="Eisen J.A."/>
            <person name="Markowitz V."/>
            <person name="Hugenholtz P."/>
            <person name="Kyrpides N.C."/>
            <person name="Klenk H.P."/>
        </authorList>
    </citation>
    <scope>NUCLEOTIDE SEQUENCE [LARGE SCALE GENOMIC DNA]</scope>
    <source>
        <strain evidence="4">DSM 11571 / OCM 486 / SEBR 4847</strain>
    </source>
</reference>
<dbReference type="RefSeq" id="WP_013328318.1">
    <property type="nucleotide sequence ID" value="NC_014507.1"/>
</dbReference>
<keyword evidence="1" id="KW-1133">Transmembrane helix</keyword>
<dbReference type="eggNOG" id="arCOG02421">
    <property type="taxonomic scope" value="Archaea"/>
</dbReference>
<keyword evidence="4" id="KW-1185">Reference proteome</keyword>
<dbReference type="Proteomes" id="UP000006565">
    <property type="component" value="Chromosome"/>
</dbReference>
<dbReference type="GeneID" id="58788792"/>
<accession>E1RFY7</accession>
<evidence type="ECO:0000256" key="1">
    <source>
        <dbReference type="SAM" id="Phobius"/>
    </source>
</evidence>
<feature type="domain" description="Archaeal Type IV pilin N-terminal" evidence="2">
    <location>
        <begin position="10"/>
        <end position="94"/>
    </location>
</feature>
<feature type="transmembrane region" description="Helical" evidence="1">
    <location>
        <begin position="12"/>
        <end position="36"/>
    </location>
</feature>
<keyword evidence="1" id="KW-0812">Transmembrane</keyword>
<dbReference type="NCBIfam" id="TIGR02537">
    <property type="entry name" value="arch_flag_Nterm"/>
    <property type="match status" value="1"/>
</dbReference>
<protein>
    <recommendedName>
        <fullName evidence="2">Archaeal Type IV pilin N-terminal domain-containing protein</fullName>
    </recommendedName>
</protein>
<dbReference type="Pfam" id="PF07790">
    <property type="entry name" value="Pilin_N"/>
    <property type="match status" value="1"/>
</dbReference>
<organism evidence="3 4">
    <name type="scientific">Methanolacinia petrolearia (strain DSM 11571 / OCM 486 / SEBR 4847)</name>
    <name type="common">Methanoplanus petrolearius</name>
    <dbReference type="NCBI Taxonomy" id="679926"/>
    <lineage>
        <taxon>Archaea</taxon>
        <taxon>Methanobacteriati</taxon>
        <taxon>Methanobacteriota</taxon>
        <taxon>Stenosarchaea group</taxon>
        <taxon>Methanomicrobia</taxon>
        <taxon>Methanomicrobiales</taxon>
        <taxon>Methanomicrobiaceae</taxon>
        <taxon>Methanolacinia</taxon>
    </lineage>
</organism>
<dbReference type="InterPro" id="IPR013373">
    <property type="entry name" value="Flagellin/pilin_N_arc"/>
</dbReference>
<proteinExistence type="predicted"/>
<dbReference type="HOGENOM" id="CLU_092288_0_0_2"/>
<dbReference type="STRING" id="679926.Mpet_0365"/>